<sequence>MSSRQNRAPRRAGIRGPQSALTDFLASQNISARQIRADADARRQATEAAAAAAQPDDNNVPPSAVELDGAECVDDEDEDEDEDEIAPPIRATRKAEDLKRKRETEAIQKIKKSKAFKRRKKDADDESDSDDLANAIFKGKLKPLPGQMENCEICEKRFTVTPYSRAGPNGGLVCAKCGKDLAKDDGAVNNKKKKKTAGQGASRRKVQSRILDGTYSVGAKSMMTLCIEKLVKHIDLASELGDLPTSLIDRIARHLAKRRLLTAQSLDLFLEPQHEVVKVYDGARLSSDDYIRIFQRVTNLKFIKFRNAIQFKDIVMQYLINRNTNLEGISLHGSNLLSEKAWEKYLSAKGEHLKSLQIYYTDLHVGDNLLLLLPSVCPSLERLKIAHNQAVTDKGVEHLAKFETLQHLSLELRTFTTTEPYVEVISGIGNNLRTLSLKAVPDLDDRVLDAIHANCRSLTKLRITESEVMTDPGFARLFKGWANKPLHFIDFRNCRHIDSTNPRENSHQVGLCSDGFRALMEHSGSKLRELNVHACRHISKEAFEDVFAAEKEYPELVKLEVSFCEEITDFIVGSIFRSCPNLRELNVFGCMKVKDVRVPRNKILVGVCTAKGMVIEGTED</sequence>
<feature type="compositionally biased region" description="Basic residues" evidence="1">
    <location>
        <begin position="109"/>
        <end position="120"/>
    </location>
</feature>
<dbReference type="SUPFAM" id="SSF52047">
    <property type="entry name" value="RNI-like"/>
    <property type="match status" value="1"/>
</dbReference>
<dbReference type="Pfam" id="PF13516">
    <property type="entry name" value="LRR_6"/>
    <property type="match status" value="1"/>
</dbReference>
<dbReference type="OrthoDB" id="1924287at2759"/>
<dbReference type="EMBL" id="JAGPXC010000002">
    <property type="protein sequence ID" value="KAH6658312.1"/>
    <property type="molecule type" value="Genomic_DNA"/>
</dbReference>
<gene>
    <name evidence="3" type="ORF">BKA67DRAFT_557663</name>
</gene>
<dbReference type="Proteomes" id="UP000758603">
    <property type="component" value="Unassembled WGS sequence"/>
</dbReference>
<dbReference type="GO" id="GO:0019005">
    <property type="term" value="C:SCF ubiquitin ligase complex"/>
    <property type="evidence" value="ECO:0007669"/>
    <property type="project" value="TreeGrafter"/>
</dbReference>
<reference evidence="3" key="1">
    <citation type="journal article" date="2021" name="Nat. Commun.">
        <title>Genetic determinants of endophytism in the Arabidopsis root mycobiome.</title>
        <authorList>
            <person name="Mesny F."/>
            <person name="Miyauchi S."/>
            <person name="Thiergart T."/>
            <person name="Pickel B."/>
            <person name="Atanasova L."/>
            <person name="Karlsson M."/>
            <person name="Huettel B."/>
            <person name="Barry K.W."/>
            <person name="Haridas S."/>
            <person name="Chen C."/>
            <person name="Bauer D."/>
            <person name="Andreopoulos W."/>
            <person name="Pangilinan J."/>
            <person name="LaButti K."/>
            <person name="Riley R."/>
            <person name="Lipzen A."/>
            <person name="Clum A."/>
            <person name="Drula E."/>
            <person name="Henrissat B."/>
            <person name="Kohler A."/>
            <person name="Grigoriev I.V."/>
            <person name="Martin F.M."/>
            <person name="Hacquard S."/>
        </authorList>
    </citation>
    <scope>NUCLEOTIDE SEQUENCE</scope>
    <source>
        <strain evidence="3">MPI-SDFR-AT-0073</strain>
    </source>
</reference>
<dbReference type="SMART" id="SM00367">
    <property type="entry name" value="LRR_CC"/>
    <property type="match status" value="4"/>
</dbReference>
<dbReference type="InterPro" id="IPR006553">
    <property type="entry name" value="Leu-rich_rpt_Cys-con_subtyp"/>
</dbReference>
<evidence type="ECO:0000259" key="2">
    <source>
        <dbReference type="Pfam" id="PF23550"/>
    </source>
</evidence>
<proteinExistence type="predicted"/>
<feature type="domain" description="DNA repair protein rhp7 treble clef" evidence="2">
    <location>
        <begin position="145"/>
        <end position="183"/>
    </location>
</feature>
<dbReference type="AlphaFoldDB" id="A0A9P8UUI3"/>
<dbReference type="PANTHER" id="PTHR13318">
    <property type="entry name" value="PARTNER OF PAIRED, ISOFORM B-RELATED"/>
    <property type="match status" value="1"/>
</dbReference>
<feature type="compositionally biased region" description="Basic and acidic residues" evidence="1">
    <location>
        <begin position="35"/>
        <end position="45"/>
    </location>
</feature>
<feature type="compositionally biased region" description="Acidic residues" evidence="1">
    <location>
        <begin position="68"/>
        <end position="85"/>
    </location>
</feature>
<feature type="region of interest" description="Disordered" evidence="1">
    <location>
        <begin position="1"/>
        <end position="21"/>
    </location>
</feature>
<dbReference type="Pfam" id="PF23550">
    <property type="entry name" value="zf_Tbcl_Rhp7"/>
    <property type="match status" value="1"/>
</dbReference>
<organism evidence="3 4">
    <name type="scientific">Truncatella angustata</name>
    <dbReference type="NCBI Taxonomy" id="152316"/>
    <lineage>
        <taxon>Eukaryota</taxon>
        <taxon>Fungi</taxon>
        <taxon>Dikarya</taxon>
        <taxon>Ascomycota</taxon>
        <taxon>Pezizomycotina</taxon>
        <taxon>Sordariomycetes</taxon>
        <taxon>Xylariomycetidae</taxon>
        <taxon>Amphisphaeriales</taxon>
        <taxon>Sporocadaceae</taxon>
        <taxon>Truncatella</taxon>
    </lineage>
</organism>
<dbReference type="RefSeq" id="XP_045962546.1">
    <property type="nucleotide sequence ID" value="XM_046102278.1"/>
</dbReference>
<keyword evidence="4" id="KW-1185">Reference proteome</keyword>
<evidence type="ECO:0000313" key="4">
    <source>
        <dbReference type="Proteomes" id="UP000758603"/>
    </source>
</evidence>
<feature type="compositionally biased region" description="Basic and acidic residues" evidence="1">
    <location>
        <begin position="93"/>
        <end position="108"/>
    </location>
</feature>
<feature type="region of interest" description="Disordered" evidence="1">
    <location>
        <begin position="35"/>
        <end position="130"/>
    </location>
</feature>
<name>A0A9P8UUI3_9PEZI</name>
<dbReference type="GeneID" id="70131170"/>
<dbReference type="InterPro" id="IPR032675">
    <property type="entry name" value="LRR_dom_sf"/>
</dbReference>
<dbReference type="Gene3D" id="3.80.10.10">
    <property type="entry name" value="Ribonuclease Inhibitor"/>
    <property type="match status" value="2"/>
</dbReference>
<dbReference type="FunFam" id="3.80.10.10:FF:000601">
    <property type="entry name" value="DNA repair protein Rad7, protein"/>
    <property type="match status" value="1"/>
</dbReference>
<protein>
    <submittedName>
        <fullName evidence="3">RNI-like protein</fullName>
    </submittedName>
</protein>
<dbReference type="InterPro" id="IPR056451">
    <property type="entry name" value="Znf_Tbcl_Rhp7"/>
</dbReference>
<evidence type="ECO:0000256" key="1">
    <source>
        <dbReference type="SAM" id="MobiDB-lite"/>
    </source>
</evidence>
<dbReference type="InterPro" id="IPR001611">
    <property type="entry name" value="Leu-rich_rpt"/>
</dbReference>
<feature type="compositionally biased region" description="Low complexity" evidence="1">
    <location>
        <begin position="46"/>
        <end position="57"/>
    </location>
</feature>
<dbReference type="GO" id="GO:0031146">
    <property type="term" value="P:SCF-dependent proteasomal ubiquitin-dependent protein catabolic process"/>
    <property type="evidence" value="ECO:0007669"/>
    <property type="project" value="TreeGrafter"/>
</dbReference>
<comment type="caution">
    <text evidence="3">The sequence shown here is derived from an EMBL/GenBank/DDBJ whole genome shotgun (WGS) entry which is preliminary data.</text>
</comment>
<evidence type="ECO:0000313" key="3">
    <source>
        <dbReference type="EMBL" id="KAH6658312.1"/>
    </source>
</evidence>
<accession>A0A9P8UUI3</accession>